<evidence type="ECO:0000313" key="6">
    <source>
        <dbReference type="Proteomes" id="UP000024332"/>
    </source>
</evidence>
<organism evidence="5 6">
    <name type="scientific">Candidatus Acidianus copahuensis</name>
    <dbReference type="NCBI Taxonomy" id="1160895"/>
    <lineage>
        <taxon>Archaea</taxon>
        <taxon>Thermoproteota</taxon>
        <taxon>Thermoprotei</taxon>
        <taxon>Sulfolobales</taxon>
        <taxon>Sulfolobaceae</taxon>
        <taxon>Acidianus</taxon>
    </lineage>
</organism>
<dbReference type="GO" id="GO:0006950">
    <property type="term" value="P:response to stress"/>
    <property type="evidence" value="ECO:0007669"/>
    <property type="project" value="TreeGrafter"/>
</dbReference>
<accession>A0A031LQ02</accession>
<dbReference type="SMART" id="SM00347">
    <property type="entry name" value="HTH_MARR"/>
    <property type="match status" value="1"/>
</dbReference>
<dbReference type="EMBL" id="JFZT01000044">
    <property type="protein sequence ID" value="EZQ04898.1"/>
    <property type="molecule type" value="Genomic_DNA"/>
</dbReference>
<sequence length="148" mass="17424">MQEINEQKIQIFSNIAKIHRAIQRELNKRLESLGITYLDFLILRALDEGQKSMVYLAKRYFVTQASITLAIDRLEERGLVKRIRDQSDRRVIFVTITDEGKDMFKKGMEVYSKMTADILDCMTEDEIKDLLDKLKNLLNRVQKIEEKP</sequence>
<evidence type="ECO:0000256" key="2">
    <source>
        <dbReference type="ARBA" id="ARBA00023125"/>
    </source>
</evidence>
<feature type="domain" description="HTH marR-type" evidence="4">
    <location>
        <begin position="8"/>
        <end position="139"/>
    </location>
</feature>
<dbReference type="Gene3D" id="1.10.10.10">
    <property type="entry name" value="Winged helix-like DNA-binding domain superfamily/Winged helix DNA-binding domain"/>
    <property type="match status" value="1"/>
</dbReference>
<dbReference type="PANTHER" id="PTHR33164">
    <property type="entry name" value="TRANSCRIPTIONAL REGULATOR, MARR FAMILY"/>
    <property type="match status" value="1"/>
</dbReference>
<dbReference type="GO" id="GO:0003700">
    <property type="term" value="F:DNA-binding transcription factor activity"/>
    <property type="evidence" value="ECO:0007669"/>
    <property type="project" value="InterPro"/>
</dbReference>
<keyword evidence="1" id="KW-0805">Transcription regulation</keyword>
<dbReference type="OrthoDB" id="10712at2157"/>
<evidence type="ECO:0000256" key="3">
    <source>
        <dbReference type="ARBA" id="ARBA00023163"/>
    </source>
</evidence>
<proteinExistence type="predicted"/>
<dbReference type="RefSeq" id="WP_048099822.1">
    <property type="nucleotide sequence ID" value="NZ_JFZT01000044.1"/>
</dbReference>
<keyword evidence="2" id="KW-0238">DNA-binding</keyword>
<dbReference type="PANTHER" id="PTHR33164:SF43">
    <property type="entry name" value="HTH-TYPE TRANSCRIPTIONAL REPRESSOR YETL"/>
    <property type="match status" value="1"/>
</dbReference>
<protein>
    <submittedName>
        <fullName evidence="5">MarR family transcriptional regulator</fullName>
    </submittedName>
</protein>
<dbReference type="PRINTS" id="PR00598">
    <property type="entry name" value="HTHMARR"/>
</dbReference>
<dbReference type="InterPro" id="IPR036388">
    <property type="entry name" value="WH-like_DNA-bd_sf"/>
</dbReference>
<dbReference type="Pfam" id="PF22381">
    <property type="entry name" value="Staph_reg_Sar_Rot"/>
    <property type="match status" value="1"/>
</dbReference>
<dbReference type="InterPro" id="IPR000835">
    <property type="entry name" value="HTH_MarR-typ"/>
</dbReference>
<dbReference type="InterPro" id="IPR036390">
    <property type="entry name" value="WH_DNA-bd_sf"/>
</dbReference>
<evidence type="ECO:0000313" key="5">
    <source>
        <dbReference type="EMBL" id="EZQ04898.1"/>
    </source>
</evidence>
<dbReference type="InterPro" id="IPR055166">
    <property type="entry name" value="Transc_reg_Sar_Rot_HTH"/>
</dbReference>
<keyword evidence="6" id="KW-1185">Reference proteome</keyword>
<reference evidence="5 6" key="1">
    <citation type="submission" date="2014-03" db="EMBL/GenBank/DDBJ databases">
        <title>Draft genome sequence of the novel thermoacidophilic archaea Acidianus copahuensis ALE1 strain, isolated from Copahue volcanic area in Neuquen Argentina.</title>
        <authorList>
            <person name="Urbieta M.S."/>
            <person name="Rascovan N."/>
            <person name="Castro C."/>
            <person name="Revale S."/>
            <person name="Giaveno M.A."/>
            <person name="Vazquez M.P."/>
            <person name="Donati E.R."/>
        </authorList>
    </citation>
    <scope>NUCLEOTIDE SEQUENCE [LARGE SCALE GENOMIC DNA]</scope>
    <source>
        <strain evidence="5 6">ALE1</strain>
    </source>
</reference>
<comment type="caution">
    <text evidence="5">The sequence shown here is derived from an EMBL/GenBank/DDBJ whole genome shotgun (WGS) entry which is preliminary data.</text>
</comment>
<dbReference type="GO" id="GO:0003677">
    <property type="term" value="F:DNA binding"/>
    <property type="evidence" value="ECO:0007669"/>
    <property type="project" value="UniProtKB-KW"/>
</dbReference>
<gene>
    <name evidence="5" type="ORF">CM19_07945</name>
</gene>
<dbReference type="Proteomes" id="UP000024332">
    <property type="component" value="Unassembled WGS sequence"/>
</dbReference>
<dbReference type="SUPFAM" id="SSF46785">
    <property type="entry name" value="Winged helix' DNA-binding domain"/>
    <property type="match status" value="1"/>
</dbReference>
<keyword evidence="3" id="KW-0804">Transcription</keyword>
<dbReference type="InterPro" id="IPR039422">
    <property type="entry name" value="MarR/SlyA-like"/>
</dbReference>
<name>A0A031LQ02_9CREN</name>
<dbReference type="PROSITE" id="PS50995">
    <property type="entry name" value="HTH_MARR_2"/>
    <property type="match status" value="1"/>
</dbReference>
<evidence type="ECO:0000259" key="4">
    <source>
        <dbReference type="PROSITE" id="PS50995"/>
    </source>
</evidence>
<dbReference type="AlphaFoldDB" id="A0A031LQ02"/>
<evidence type="ECO:0000256" key="1">
    <source>
        <dbReference type="ARBA" id="ARBA00023015"/>
    </source>
</evidence>